<dbReference type="STRING" id="1664694.A0A0N1HCY5"/>
<dbReference type="Pfam" id="PF13639">
    <property type="entry name" value="zf-RING_2"/>
    <property type="match status" value="1"/>
</dbReference>
<evidence type="ECO:0000313" key="17">
    <source>
        <dbReference type="EMBL" id="KPI42353.1"/>
    </source>
</evidence>
<reference evidence="17 18" key="1">
    <citation type="submission" date="2015-06" db="EMBL/GenBank/DDBJ databases">
        <title>Draft genome of the ant-associated black yeast Phialophora attae CBS 131958.</title>
        <authorList>
            <person name="Moreno L.F."/>
            <person name="Stielow B.J."/>
            <person name="de Hoog S."/>
            <person name="Vicente V.A."/>
            <person name="Weiss V.A."/>
            <person name="de Vries M."/>
            <person name="Cruz L.M."/>
            <person name="Souza E.M."/>
        </authorList>
    </citation>
    <scope>NUCLEOTIDE SEQUENCE [LARGE SCALE GENOMIC DNA]</scope>
    <source>
        <strain evidence="17 18">CBS 131958</strain>
    </source>
</reference>
<feature type="compositionally biased region" description="Low complexity" evidence="13">
    <location>
        <begin position="343"/>
        <end position="353"/>
    </location>
</feature>
<dbReference type="RefSeq" id="XP_018002316.1">
    <property type="nucleotide sequence ID" value="XM_018150019.1"/>
</dbReference>
<dbReference type="EC" id="2.3.2.27" evidence="3"/>
<dbReference type="PANTHER" id="PTHR45977">
    <property type="entry name" value="TARGET OF ERK KINASE MPK-1"/>
    <property type="match status" value="1"/>
</dbReference>
<dbReference type="VEuPathDB" id="FungiDB:AB675_9482"/>
<comment type="caution">
    <text evidence="17">The sequence shown here is derived from an EMBL/GenBank/DDBJ whole genome shotgun (WGS) entry which is preliminary data.</text>
</comment>
<protein>
    <recommendedName>
        <fullName evidence="3">RING-type E3 ubiquitin transferase</fullName>
        <ecNumber evidence="3">2.3.2.27</ecNumber>
    </recommendedName>
</protein>
<evidence type="ECO:0000256" key="10">
    <source>
        <dbReference type="ARBA" id="ARBA00022989"/>
    </source>
</evidence>
<keyword evidence="7 12" id="KW-0863">Zinc-finger</keyword>
<evidence type="ECO:0000256" key="3">
    <source>
        <dbReference type="ARBA" id="ARBA00012483"/>
    </source>
</evidence>
<proteinExistence type="predicted"/>
<feature type="compositionally biased region" description="Low complexity" evidence="13">
    <location>
        <begin position="374"/>
        <end position="406"/>
    </location>
</feature>
<feature type="chain" id="PRO_5005873197" description="RING-type E3 ubiquitin transferase" evidence="15">
    <location>
        <begin position="26"/>
        <end position="717"/>
    </location>
</feature>
<evidence type="ECO:0000259" key="16">
    <source>
        <dbReference type="PROSITE" id="PS50089"/>
    </source>
</evidence>
<feature type="region of interest" description="Disordered" evidence="13">
    <location>
        <begin position="471"/>
        <end position="502"/>
    </location>
</feature>
<feature type="compositionally biased region" description="Low complexity" evidence="13">
    <location>
        <begin position="413"/>
        <end position="425"/>
    </location>
</feature>
<evidence type="ECO:0000256" key="9">
    <source>
        <dbReference type="ARBA" id="ARBA00022833"/>
    </source>
</evidence>
<dbReference type="GO" id="GO:0016567">
    <property type="term" value="P:protein ubiquitination"/>
    <property type="evidence" value="ECO:0007669"/>
    <property type="project" value="TreeGrafter"/>
</dbReference>
<dbReference type="OrthoDB" id="8062037at2759"/>
<evidence type="ECO:0000256" key="15">
    <source>
        <dbReference type="SAM" id="SignalP"/>
    </source>
</evidence>
<feature type="compositionally biased region" description="Basic and acidic residues" evidence="13">
    <location>
        <begin position="707"/>
        <end position="717"/>
    </location>
</feature>
<evidence type="ECO:0000256" key="6">
    <source>
        <dbReference type="ARBA" id="ARBA00022723"/>
    </source>
</evidence>
<dbReference type="GO" id="GO:0006511">
    <property type="term" value="P:ubiquitin-dependent protein catabolic process"/>
    <property type="evidence" value="ECO:0007669"/>
    <property type="project" value="TreeGrafter"/>
</dbReference>
<feature type="transmembrane region" description="Helical" evidence="14">
    <location>
        <begin position="224"/>
        <end position="246"/>
    </location>
</feature>
<feature type="compositionally biased region" description="Low complexity" evidence="13">
    <location>
        <begin position="624"/>
        <end position="642"/>
    </location>
</feature>
<keyword evidence="15" id="KW-0732">Signal</keyword>
<comment type="subcellular location">
    <subcellularLocation>
        <location evidence="2">Membrane</location>
        <topology evidence="2">Multi-pass membrane protein</topology>
    </subcellularLocation>
</comment>
<feature type="region of interest" description="Disordered" evidence="13">
    <location>
        <begin position="673"/>
        <end position="717"/>
    </location>
</feature>
<feature type="domain" description="RING-type" evidence="16">
    <location>
        <begin position="425"/>
        <end position="467"/>
    </location>
</feature>
<evidence type="ECO:0000256" key="13">
    <source>
        <dbReference type="SAM" id="MobiDB-lite"/>
    </source>
</evidence>
<evidence type="ECO:0000256" key="2">
    <source>
        <dbReference type="ARBA" id="ARBA00004141"/>
    </source>
</evidence>
<gene>
    <name evidence="17" type="ORF">AB675_9482</name>
</gene>
<dbReference type="CDD" id="cd16454">
    <property type="entry name" value="RING-H2_PA-TM-RING"/>
    <property type="match status" value="1"/>
</dbReference>
<organism evidence="17 18">
    <name type="scientific">Cyphellophora attinorum</name>
    <dbReference type="NCBI Taxonomy" id="1664694"/>
    <lineage>
        <taxon>Eukaryota</taxon>
        <taxon>Fungi</taxon>
        <taxon>Dikarya</taxon>
        <taxon>Ascomycota</taxon>
        <taxon>Pezizomycotina</taxon>
        <taxon>Eurotiomycetes</taxon>
        <taxon>Chaetothyriomycetidae</taxon>
        <taxon>Chaetothyriales</taxon>
        <taxon>Cyphellophoraceae</taxon>
        <taxon>Cyphellophora</taxon>
    </lineage>
</organism>
<keyword evidence="8" id="KW-0833">Ubl conjugation pathway</keyword>
<evidence type="ECO:0000256" key="4">
    <source>
        <dbReference type="ARBA" id="ARBA00022679"/>
    </source>
</evidence>
<dbReference type="GO" id="GO:0061630">
    <property type="term" value="F:ubiquitin protein ligase activity"/>
    <property type="evidence" value="ECO:0007669"/>
    <property type="project" value="UniProtKB-EC"/>
</dbReference>
<dbReference type="Gene3D" id="3.30.40.10">
    <property type="entry name" value="Zinc/RING finger domain, C3HC4 (zinc finger)"/>
    <property type="match status" value="1"/>
</dbReference>
<evidence type="ECO:0000313" key="18">
    <source>
        <dbReference type="Proteomes" id="UP000038010"/>
    </source>
</evidence>
<evidence type="ECO:0000256" key="12">
    <source>
        <dbReference type="PROSITE-ProRule" id="PRU00175"/>
    </source>
</evidence>
<dbReference type="InterPro" id="IPR001841">
    <property type="entry name" value="Znf_RING"/>
</dbReference>
<feature type="region of interest" description="Disordered" evidence="13">
    <location>
        <begin position="551"/>
        <end position="586"/>
    </location>
</feature>
<dbReference type="EMBL" id="LFJN01000007">
    <property type="protein sequence ID" value="KPI42353.1"/>
    <property type="molecule type" value="Genomic_DNA"/>
</dbReference>
<dbReference type="GeneID" id="28741899"/>
<dbReference type="AlphaFoldDB" id="A0A0N1HCY5"/>
<dbReference type="PANTHER" id="PTHR45977:SF4">
    <property type="entry name" value="RING-TYPE DOMAIN-CONTAINING PROTEIN"/>
    <property type="match status" value="1"/>
</dbReference>
<evidence type="ECO:0000256" key="8">
    <source>
        <dbReference type="ARBA" id="ARBA00022786"/>
    </source>
</evidence>
<feature type="compositionally biased region" description="Basic residues" evidence="13">
    <location>
        <begin position="555"/>
        <end position="564"/>
    </location>
</feature>
<comment type="catalytic activity">
    <reaction evidence="1">
        <text>S-ubiquitinyl-[E2 ubiquitin-conjugating enzyme]-L-cysteine + [acceptor protein]-L-lysine = [E2 ubiquitin-conjugating enzyme]-L-cysteine + N(6)-ubiquitinyl-[acceptor protein]-L-lysine.</text>
        <dbReference type="EC" id="2.3.2.27"/>
    </reaction>
</comment>
<sequence length="717" mass="74924">MSPPTRCQSLTAALTWLALSASAVAQQISPSNNSADLFPASDAPRYTLNSTLWANVSVELAALGPYNAVSHRSFVSTDVNGHLIPINAANANSDFKSQLPNFFYISCDPEDYNGGNIPADEVFRIAINNNEAYLIVLYSRTSNHCLATNLEQLPEIFSVMTTTSSRVADQLASLDLTSPLDGPTATLLPDMSSFSNQTGNQPWSGGNTSTAWTNRSPTTAVAMIILYSITGVITALFITIIVTGAIRAHRHPERYGPRNVMGRGRQSRAKGIARAMLDTIPIVKFGDRNDGSGGAGAAAVQKAPSVSGTSHGDANRDIEMTGGMTRESGTDGDSPVAGKEVTAKGAAADTTTTEIVPTPIDEEPKTLAATPPQTNSSSAAPATGATTSEAATTSPSASTTDTTSPNTEPPPTTTNTAATTSPTTCSSCTDDFELGADVRVLPCNHHFHPECVDPWLLNVSGTCPLCRIDLRPPTSDDPDLNEEALGGSDDARRSGSIQNPEAALFRVRPAGRYHGLGGLGGIGQPGMVVYDARPPVTAGFRAGEDFIMASSLRSGRSRGTRRRSSAAGVPAESNQGNGAPASGTATSTGAFASLRQALASSNQQERIAALRDFAAVSRREARQGAASSSSNTTAGGNSSASTVAIRAEEHQLSIAQRLRERLRVRTERRGSSSLASTIIGGPNFRQPGGRGAEYTVDDEGPTLGQIRSREHVGGRPL</sequence>
<feature type="signal peptide" evidence="15">
    <location>
        <begin position="1"/>
        <end position="25"/>
    </location>
</feature>
<feature type="region of interest" description="Disordered" evidence="13">
    <location>
        <begin position="292"/>
        <end position="425"/>
    </location>
</feature>
<keyword evidence="5 14" id="KW-0812">Transmembrane</keyword>
<keyword evidence="11 14" id="KW-0472">Membrane</keyword>
<evidence type="ECO:0000256" key="7">
    <source>
        <dbReference type="ARBA" id="ARBA00022771"/>
    </source>
</evidence>
<evidence type="ECO:0000256" key="5">
    <source>
        <dbReference type="ARBA" id="ARBA00022692"/>
    </source>
</evidence>
<evidence type="ECO:0000256" key="14">
    <source>
        <dbReference type="SAM" id="Phobius"/>
    </source>
</evidence>
<dbReference type="Proteomes" id="UP000038010">
    <property type="component" value="Unassembled WGS sequence"/>
</dbReference>
<dbReference type="SMART" id="SM00184">
    <property type="entry name" value="RING"/>
    <property type="match status" value="1"/>
</dbReference>
<keyword evidence="9" id="KW-0862">Zinc</keyword>
<evidence type="ECO:0000256" key="11">
    <source>
        <dbReference type="ARBA" id="ARBA00023136"/>
    </source>
</evidence>
<accession>A0A0N1HCY5</accession>
<keyword evidence="6" id="KW-0479">Metal-binding</keyword>
<dbReference type="PROSITE" id="PS50089">
    <property type="entry name" value="ZF_RING_2"/>
    <property type="match status" value="1"/>
</dbReference>
<keyword evidence="18" id="KW-1185">Reference proteome</keyword>
<keyword evidence="4" id="KW-0808">Transferase</keyword>
<dbReference type="GO" id="GO:0008270">
    <property type="term" value="F:zinc ion binding"/>
    <property type="evidence" value="ECO:0007669"/>
    <property type="project" value="UniProtKB-KW"/>
</dbReference>
<evidence type="ECO:0000256" key="1">
    <source>
        <dbReference type="ARBA" id="ARBA00000900"/>
    </source>
</evidence>
<keyword evidence="10 14" id="KW-1133">Transmembrane helix</keyword>
<dbReference type="GO" id="GO:0016020">
    <property type="term" value="C:membrane"/>
    <property type="evidence" value="ECO:0007669"/>
    <property type="project" value="UniProtKB-SubCell"/>
</dbReference>
<feature type="region of interest" description="Disordered" evidence="13">
    <location>
        <begin position="621"/>
        <end position="642"/>
    </location>
</feature>
<name>A0A0N1HCY5_9EURO</name>
<dbReference type="SUPFAM" id="SSF57850">
    <property type="entry name" value="RING/U-box"/>
    <property type="match status" value="1"/>
</dbReference>
<dbReference type="InterPro" id="IPR013083">
    <property type="entry name" value="Znf_RING/FYVE/PHD"/>
</dbReference>